<dbReference type="AlphaFoldDB" id="A0A8S1MU59"/>
<evidence type="ECO:0000313" key="1">
    <source>
        <dbReference type="EMBL" id="CAD8082932.1"/>
    </source>
</evidence>
<name>A0A8S1MU59_9CILI</name>
<dbReference type="Proteomes" id="UP000692954">
    <property type="component" value="Unassembled WGS sequence"/>
</dbReference>
<dbReference type="EMBL" id="CAJJDN010000044">
    <property type="protein sequence ID" value="CAD8082932.1"/>
    <property type="molecule type" value="Genomic_DNA"/>
</dbReference>
<reference evidence="1" key="1">
    <citation type="submission" date="2021-01" db="EMBL/GenBank/DDBJ databases">
        <authorList>
            <consortium name="Genoscope - CEA"/>
            <person name="William W."/>
        </authorList>
    </citation>
    <scope>NUCLEOTIDE SEQUENCE</scope>
</reference>
<protein>
    <submittedName>
        <fullName evidence="1">Uncharacterized protein</fullName>
    </submittedName>
</protein>
<keyword evidence="2" id="KW-1185">Reference proteome</keyword>
<accession>A0A8S1MU59</accession>
<gene>
    <name evidence="1" type="ORF">PSON_ATCC_30995.1.T0440139</name>
</gene>
<sequence length="47" mass="5850">MDQNKEAIKHLKNKQQNIKQSIQVDFSKNKQYRKYKQFFEQVQKSYI</sequence>
<proteinExistence type="predicted"/>
<comment type="caution">
    <text evidence="1">The sequence shown here is derived from an EMBL/GenBank/DDBJ whole genome shotgun (WGS) entry which is preliminary data.</text>
</comment>
<organism evidence="1 2">
    <name type="scientific">Paramecium sonneborni</name>
    <dbReference type="NCBI Taxonomy" id="65129"/>
    <lineage>
        <taxon>Eukaryota</taxon>
        <taxon>Sar</taxon>
        <taxon>Alveolata</taxon>
        <taxon>Ciliophora</taxon>
        <taxon>Intramacronucleata</taxon>
        <taxon>Oligohymenophorea</taxon>
        <taxon>Peniculida</taxon>
        <taxon>Parameciidae</taxon>
        <taxon>Paramecium</taxon>
    </lineage>
</organism>
<evidence type="ECO:0000313" key="2">
    <source>
        <dbReference type="Proteomes" id="UP000692954"/>
    </source>
</evidence>